<evidence type="ECO:0000313" key="5">
    <source>
        <dbReference type="EMBL" id="CAH0366211.1"/>
    </source>
</evidence>
<feature type="coiled-coil region" evidence="2">
    <location>
        <begin position="38"/>
        <end position="65"/>
    </location>
</feature>
<dbReference type="InterPro" id="IPR046826">
    <property type="entry name" value="PDH_N"/>
</dbReference>
<dbReference type="GO" id="GO:0033730">
    <property type="term" value="F:arogenate dehydrogenase (NADP+) activity"/>
    <property type="evidence" value="ECO:0007669"/>
    <property type="project" value="InterPro"/>
</dbReference>
<comment type="caution">
    <text evidence="5">The sequence shown here is derived from an EMBL/GenBank/DDBJ whole genome shotgun (WGS) entry which is preliminary data.</text>
</comment>
<keyword evidence="2" id="KW-0175">Coiled coil</keyword>
<feature type="domain" description="Prephenate/arogenate dehydrogenase" evidence="4">
    <location>
        <begin position="68"/>
        <end position="353"/>
    </location>
</feature>
<gene>
    <name evidence="5" type="ORF">PECAL_1P26880</name>
</gene>
<evidence type="ECO:0000313" key="6">
    <source>
        <dbReference type="Proteomes" id="UP000789595"/>
    </source>
</evidence>
<reference evidence="5" key="1">
    <citation type="submission" date="2021-11" db="EMBL/GenBank/DDBJ databases">
        <authorList>
            <consortium name="Genoscope - CEA"/>
            <person name="William W."/>
        </authorList>
    </citation>
    <scope>NUCLEOTIDE SEQUENCE</scope>
</reference>
<protein>
    <recommendedName>
        <fullName evidence="4">Prephenate/arogenate dehydrogenase domain-containing protein</fullName>
    </recommendedName>
</protein>
<sequence length="362" mass="40345">MLPRPAALLLLLTQLTAFAPKICKRPPVKVRSESDGRLLAVKAREAELRAQLARVQREKAEVLAKRRLKIGIVGFGRFGQFLSTKFASYDHEIYGLSLSDRANEATKCGAKGCGRLDSSDDVEAFFERKPDVVVLACSIVSFEETLQRLRPSLQKYPETLFVDVLSVKEHAREALLKHLPAETGVLCTHPMFGPDSAKSGWENLAFVYDKVRVPEDTSDACERFLSLFESAGCRMVEMSCTQHDVYAANSQFLTHLVGRMLGSVGDLRSTPIDTKGFASILQVVETTCDDSFDLFYGLYRYNQHSKSTLLCLRKAMADLELRLISSELDGSAGEDARGTLDYLDVRERVWNENGAEWSGRSS</sequence>
<dbReference type="AlphaFoldDB" id="A0A8J2SEQ6"/>
<accession>A0A8J2SEQ6</accession>
<name>A0A8J2SEQ6_9STRA</name>
<dbReference type="PANTHER" id="PTHR43207">
    <property type="entry name" value="AROGENATE DEHYDROGENASE-RELATED"/>
    <property type="match status" value="1"/>
</dbReference>
<feature type="chain" id="PRO_5035173841" description="Prephenate/arogenate dehydrogenase domain-containing protein" evidence="3">
    <location>
        <begin position="18"/>
        <end position="362"/>
    </location>
</feature>
<dbReference type="Gene3D" id="3.40.50.720">
    <property type="entry name" value="NAD(P)-binding Rossmann-like Domain"/>
    <property type="match status" value="1"/>
</dbReference>
<keyword evidence="3" id="KW-0732">Signal</keyword>
<proteinExistence type="predicted"/>
<evidence type="ECO:0000259" key="4">
    <source>
        <dbReference type="PROSITE" id="PS51176"/>
    </source>
</evidence>
<dbReference type="PANTHER" id="PTHR43207:SF4">
    <property type="entry name" value="AROGENATE DEHYDROGENASE 2, CHLOROPLASTIC"/>
    <property type="match status" value="1"/>
</dbReference>
<dbReference type="Pfam" id="PF26213">
    <property type="entry name" value="TYRAAT1_C"/>
    <property type="match status" value="1"/>
</dbReference>
<dbReference type="PROSITE" id="PS51176">
    <property type="entry name" value="PDH_ADH"/>
    <property type="match status" value="1"/>
</dbReference>
<dbReference type="Proteomes" id="UP000789595">
    <property type="component" value="Unassembled WGS sequence"/>
</dbReference>
<dbReference type="GO" id="GO:0004665">
    <property type="term" value="F:prephenate dehydrogenase (NADP+) activity"/>
    <property type="evidence" value="ECO:0007669"/>
    <property type="project" value="InterPro"/>
</dbReference>
<dbReference type="InterPro" id="IPR036291">
    <property type="entry name" value="NAD(P)-bd_dom_sf"/>
</dbReference>
<dbReference type="Pfam" id="PF02153">
    <property type="entry name" value="PDH_N"/>
    <property type="match status" value="1"/>
</dbReference>
<dbReference type="InterPro" id="IPR045011">
    <property type="entry name" value="TYRAAT1/2"/>
</dbReference>
<dbReference type="SUPFAM" id="SSF51735">
    <property type="entry name" value="NAD(P)-binding Rossmann-fold domains"/>
    <property type="match status" value="1"/>
</dbReference>
<keyword evidence="6" id="KW-1185">Reference proteome</keyword>
<organism evidence="5 6">
    <name type="scientific">Pelagomonas calceolata</name>
    <dbReference type="NCBI Taxonomy" id="35677"/>
    <lineage>
        <taxon>Eukaryota</taxon>
        <taxon>Sar</taxon>
        <taxon>Stramenopiles</taxon>
        <taxon>Ochrophyta</taxon>
        <taxon>Pelagophyceae</taxon>
        <taxon>Pelagomonadales</taxon>
        <taxon>Pelagomonadaceae</taxon>
        <taxon>Pelagomonas</taxon>
    </lineage>
</organism>
<dbReference type="EMBL" id="CAKKNE010000001">
    <property type="protein sequence ID" value="CAH0366211.1"/>
    <property type="molecule type" value="Genomic_DNA"/>
</dbReference>
<evidence type="ECO:0000256" key="1">
    <source>
        <dbReference type="ARBA" id="ARBA00023002"/>
    </source>
</evidence>
<evidence type="ECO:0000256" key="2">
    <source>
        <dbReference type="SAM" id="Coils"/>
    </source>
</evidence>
<dbReference type="InterPro" id="IPR059064">
    <property type="entry name" value="TYRAAT2_C"/>
</dbReference>
<dbReference type="GO" id="GO:0070403">
    <property type="term" value="F:NAD+ binding"/>
    <property type="evidence" value="ECO:0007669"/>
    <property type="project" value="InterPro"/>
</dbReference>
<feature type="signal peptide" evidence="3">
    <location>
        <begin position="1"/>
        <end position="17"/>
    </location>
</feature>
<dbReference type="GO" id="GO:0006571">
    <property type="term" value="P:tyrosine biosynthetic process"/>
    <property type="evidence" value="ECO:0007669"/>
    <property type="project" value="InterPro"/>
</dbReference>
<evidence type="ECO:0000256" key="3">
    <source>
        <dbReference type="SAM" id="SignalP"/>
    </source>
</evidence>
<dbReference type="InterPro" id="IPR003099">
    <property type="entry name" value="Prephen_DH"/>
</dbReference>
<dbReference type="OrthoDB" id="2414662at2759"/>
<keyword evidence="1" id="KW-0560">Oxidoreductase</keyword>
<dbReference type="GO" id="GO:0008977">
    <property type="term" value="F:prephenate dehydrogenase (NAD+) activity"/>
    <property type="evidence" value="ECO:0007669"/>
    <property type="project" value="InterPro"/>
</dbReference>